<name>A0AAE1E634_9GAST</name>
<proteinExistence type="predicted"/>
<organism evidence="2 3">
    <name type="scientific">Elysia crispata</name>
    <name type="common">lettuce slug</name>
    <dbReference type="NCBI Taxonomy" id="231223"/>
    <lineage>
        <taxon>Eukaryota</taxon>
        <taxon>Metazoa</taxon>
        <taxon>Spiralia</taxon>
        <taxon>Lophotrochozoa</taxon>
        <taxon>Mollusca</taxon>
        <taxon>Gastropoda</taxon>
        <taxon>Heterobranchia</taxon>
        <taxon>Euthyneura</taxon>
        <taxon>Panpulmonata</taxon>
        <taxon>Sacoglossa</taxon>
        <taxon>Placobranchoidea</taxon>
        <taxon>Plakobranchidae</taxon>
        <taxon>Elysia</taxon>
    </lineage>
</organism>
<keyword evidence="3" id="KW-1185">Reference proteome</keyword>
<evidence type="ECO:0000313" key="2">
    <source>
        <dbReference type="EMBL" id="KAK3795362.1"/>
    </source>
</evidence>
<sequence>MPFGDFCGNVVLGRRTVTGGWVEGGRKGFPRAKVISSRPGHVYDFEGVPRLMVAPLQEGMFPTPDSTFPYSRNVVKLLRFLSQRSFEGGRRPPPSSPRGRHIPRRGIEKATPPLGATILSQRFFEGAKPLNFPPSGGGGHPPEGGDRGN</sequence>
<evidence type="ECO:0000313" key="3">
    <source>
        <dbReference type="Proteomes" id="UP001283361"/>
    </source>
</evidence>
<dbReference type="EMBL" id="JAWDGP010001067">
    <property type="protein sequence ID" value="KAK3795362.1"/>
    <property type="molecule type" value="Genomic_DNA"/>
</dbReference>
<feature type="region of interest" description="Disordered" evidence="1">
    <location>
        <begin position="85"/>
        <end position="149"/>
    </location>
</feature>
<gene>
    <name evidence="2" type="ORF">RRG08_000220</name>
</gene>
<protein>
    <submittedName>
        <fullName evidence="2">Uncharacterized protein</fullName>
    </submittedName>
</protein>
<evidence type="ECO:0000256" key="1">
    <source>
        <dbReference type="SAM" id="MobiDB-lite"/>
    </source>
</evidence>
<dbReference type="Proteomes" id="UP001283361">
    <property type="component" value="Unassembled WGS sequence"/>
</dbReference>
<comment type="caution">
    <text evidence="2">The sequence shown here is derived from an EMBL/GenBank/DDBJ whole genome shotgun (WGS) entry which is preliminary data.</text>
</comment>
<reference evidence="2" key="1">
    <citation type="journal article" date="2023" name="G3 (Bethesda)">
        <title>A reference genome for the long-term kleptoplast-retaining sea slug Elysia crispata morphotype clarki.</title>
        <authorList>
            <person name="Eastman K.E."/>
            <person name="Pendleton A.L."/>
            <person name="Shaikh M.A."/>
            <person name="Suttiyut T."/>
            <person name="Ogas R."/>
            <person name="Tomko P."/>
            <person name="Gavelis G."/>
            <person name="Widhalm J.R."/>
            <person name="Wisecaver J.H."/>
        </authorList>
    </citation>
    <scope>NUCLEOTIDE SEQUENCE</scope>
    <source>
        <strain evidence="2">ECLA1</strain>
    </source>
</reference>
<accession>A0AAE1E634</accession>
<dbReference type="AlphaFoldDB" id="A0AAE1E634"/>